<name>A0A1K1LLI1_9BACT</name>
<dbReference type="InterPro" id="IPR015032">
    <property type="entry name" value="ThsB__TIR-like_domain"/>
</dbReference>
<dbReference type="Gene3D" id="3.40.50.9200">
    <property type="entry name" value="Hypothetical protein MTH538"/>
    <property type="match status" value="1"/>
</dbReference>
<feature type="domain" description="Thoeris protein ThsB TIR-like" evidence="1">
    <location>
        <begin position="8"/>
        <end position="103"/>
    </location>
</feature>
<dbReference type="STRING" id="1004.SAMN05661012_00008"/>
<dbReference type="Proteomes" id="UP001326715">
    <property type="component" value="Chromosome"/>
</dbReference>
<dbReference type="SUPFAM" id="SSF52206">
    <property type="entry name" value="Hypothetical protein MTH538"/>
    <property type="match status" value="1"/>
</dbReference>
<evidence type="ECO:0000313" key="3">
    <source>
        <dbReference type="EMBL" id="WQG89328.1"/>
    </source>
</evidence>
<dbReference type="Proteomes" id="UP000183788">
    <property type="component" value="Unassembled WGS sequence"/>
</dbReference>
<dbReference type="OrthoDB" id="9811746at2"/>
<keyword evidence="5" id="KW-1185">Reference proteome</keyword>
<evidence type="ECO:0000259" key="1">
    <source>
        <dbReference type="Pfam" id="PF08937"/>
    </source>
</evidence>
<dbReference type="InterPro" id="IPR036490">
    <property type="entry name" value="ThsB_TIR-like_sf"/>
</dbReference>
<dbReference type="AlphaFoldDB" id="A0A1K1LLI1"/>
<dbReference type="RefSeq" id="WP_072356434.1">
    <property type="nucleotide sequence ID" value="NZ_CP139972.1"/>
</dbReference>
<accession>A0A1K1LLI1</accession>
<sequence>MADSHNVFISHKGGDDKQVQNLKARLKAQGYDVRNFSVDSTNHKDGRRPSDAVIARLLRMRVSWSSTFICLIGPDTHTSKYVNDEIKYAHDLGKKIVGMYTYGSANDVELPEAFKKYGGTPLGWNSVDKLGDAIEGKNMPAENADGSTRGPIYNVTRVKCQK</sequence>
<protein>
    <submittedName>
        <fullName evidence="2">MTH538 TIR-like domain</fullName>
    </submittedName>
    <submittedName>
        <fullName evidence="3">TIR domain-containing protein</fullName>
    </submittedName>
</protein>
<reference evidence="2 4" key="1">
    <citation type="submission" date="2016-11" db="EMBL/GenBank/DDBJ databases">
        <authorList>
            <person name="Jaros S."/>
            <person name="Januszkiewicz K."/>
            <person name="Wedrychowicz H."/>
        </authorList>
    </citation>
    <scope>NUCLEOTIDE SEQUENCE [LARGE SCALE GENOMIC DNA]</scope>
    <source>
        <strain evidence="2 4">DSM 784</strain>
    </source>
</reference>
<proteinExistence type="predicted"/>
<dbReference type="EMBL" id="CP140154">
    <property type="protein sequence ID" value="WQG89328.1"/>
    <property type="molecule type" value="Genomic_DNA"/>
</dbReference>
<evidence type="ECO:0000313" key="5">
    <source>
        <dbReference type="Proteomes" id="UP001326715"/>
    </source>
</evidence>
<evidence type="ECO:0000313" key="2">
    <source>
        <dbReference type="EMBL" id="SFW11744.1"/>
    </source>
</evidence>
<dbReference type="EMBL" id="FPIZ01000001">
    <property type="protein sequence ID" value="SFW11744.1"/>
    <property type="molecule type" value="Genomic_DNA"/>
</dbReference>
<gene>
    <name evidence="2" type="ORF">SAMN05661012_00008</name>
    <name evidence="3" type="ORF">SR876_30825</name>
</gene>
<dbReference type="Pfam" id="PF08937">
    <property type="entry name" value="ThsB_TIR"/>
    <property type="match status" value="1"/>
</dbReference>
<reference evidence="3 5" key="2">
    <citation type="submission" date="2023-11" db="EMBL/GenBank/DDBJ databases">
        <title>MicrobeMod: A computational toolkit for identifying prokaryotic methylation and restriction-modification with nanopore sequencing.</title>
        <authorList>
            <person name="Crits-Christoph A."/>
            <person name="Kang S.C."/>
            <person name="Lee H."/>
            <person name="Ostrov N."/>
        </authorList>
    </citation>
    <scope>NUCLEOTIDE SEQUENCE [LARGE SCALE GENOMIC DNA]</scope>
    <source>
        <strain evidence="3 5">ATCC 23090</strain>
    </source>
</reference>
<organism evidence="2 4">
    <name type="scientific">Chitinophaga sancti</name>
    <dbReference type="NCBI Taxonomy" id="1004"/>
    <lineage>
        <taxon>Bacteria</taxon>
        <taxon>Pseudomonadati</taxon>
        <taxon>Bacteroidota</taxon>
        <taxon>Chitinophagia</taxon>
        <taxon>Chitinophagales</taxon>
        <taxon>Chitinophagaceae</taxon>
        <taxon>Chitinophaga</taxon>
    </lineage>
</organism>
<evidence type="ECO:0000313" key="4">
    <source>
        <dbReference type="Proteomes" id="UP000183788"/>
    </source>
</evidence>